<proteinExistence type="predicted"/>
<keyword evidence="2" id="KW-1185">Reference proteome</keyword>
<accession>A0ABX8EPF0</accession>
<dbReference type="EMBL" id="CP075371">
    <property type="protein sequence ID" value="QVT81137.1"/>
    <property type="molecule type" value="Genomic_DNA"/>
</dbReference>
<evidence type="ECO:0000313" key="2">
    <source>
        <dbReference type="Proteomes" id="UP000679307"/>
    </source>
</evidence>
<name>A0ABX8EPF0_9ACTN</name>
<dbReference type="Proteomes" id="UP000679307">
    <property type="component" value="Chromosome"/>
</dbReference>
<reference evidence="1 2" key="1">
    <citation type="submission" date="2021-05" db="EMBL/GenBank/DDBJ databases">
        <title>Complete genome of Nocardioides aquaticus KCTC 9944T isolated from meromictic and hypersaline Ekho Lake, Antarctica.</title>
        <authorList>
            <person name="Hwang K."/>
            <person name="Kim K.M."/>
            <person name="Choe H."/>
        </authorList>
    </citation>
    <scope>NUCLEOTIDE SEQUENCE [LARGE SCALE GENOMIC DNA]</scope>
    <source>
        <strain evidence="1 2">KCTC 9944</strain>
    </source>
</reference>
<gene>
    <name evidence="1" type="ORF">ENKNEFLB_03545</name>
</gene>
<organism evidence="1 2">
    <name type="scientific">Nocardioides aquaticus</name>
    <dbReference type="NCBI Taxonomy" id="160826"/>
    <lineage>
        <taxon>Bacteria</taxon>
        <taxon>Bacillati</taxon>
        <taxon>Actinomycetota</taxon>
        <taxon>Actinomycetes</taxon>
        <taxon>Propionibacteriales</taxon>
        <taxon>Nocardioidaceae</taxon>
        <taxon>Nocardioides</taxon>
    </lineage>
</organism>
<evidence type="ECO:0000313" key="1">
    <source>
        <dbReference type="EMBL" id="QVT81137.1"/>
    </source>
</evidence>
<protein>
    <submittedName>
        <fullName evidence="1">Uncharacterized protein</fullName>
    </submittedName>
</protein>
<sequence>MRRSLLVTLGATDRGHGTEVTQLAVAYALDDVGPCTASA</sequence>